<keyword evidence="4" id="KW-1133">Transmembrane helix</keyword>
<feature type="repeat" description="PPR" evidence="3">
    <location>
        <begin position="43"/>
        <end position="77"/>
    </location>
</feature>
<comment type="similarity">
    <text evidence="1">Belongs to the PPR family. P subfamily.</text>
</comment>
<gene>
    <name evidence="5" type="ORF">RHGRI_028057</name>
</gene>
<evidence type="ECO:0000256" key="1">
    <source>
        <dbReference type="ARBA" id="ARBA00007626"/>
    </source>
</evidence>
<protein>
    <recommendedName>
        <fullName evidence="7">Pentatricopeptide repeat-containing protein</fullName>
    </recommendedName>
</protein>
<evidence type="ECO:0000313" key="5">
    <source>
        <dbReference type="EMBL" id="KAG5526994.1"/>
    </source>
</evidence>
<dbReference type="EMBL" id="JACTNZ010000010">
    <property type="protein sequence ID" value="KAG5526994.1"/>
    <property type="molecule type" value="Genomic_DNA"/>
</dbReference>
<dbReference type="Pfam" id="PF13041">
    <property type="entry name" value="PPR_2"/>
    <property type="match status" value="1"/>
</dbReference>
<evidence type="ECO:0000256" key="4">
    <source>
        <dbReference type="SAM" id="Phobius"/>
    </source>
</evidence>
<dbReference type="InterPro" id="IPR002885">
    <property type="entry name" value="PPR_rpt"/>
</dbReference>
<keyword evidence="6" id="KW-1185">Reference proteome</keyword>
<dbReference type="PANTHER" id="PTHR47939">
    <property type="entry name" value="MEMBRANE-ASSOCIATED SALT-INDUCIBLE PROTEIN-LIKE"/>
    <property type="match status" value="1"/>
</dbReference>
<evidence type="ECO:0000313" key="6">
    <source>
        <dbReference type="Proteomes" id="UP000823749"/>
    </source>
</evidence>
<feature type="repeat" description="PPR" evidence="3">
    <location>
        <begin position="78"/>
        <end position="112"/>
    </location>
</feature>
<dbReference type="NCBIfam" id="TIGR00756">
    <property type="entry name" value="PPR"/>
    <property type="match status" value="2"/>
</dbReference>
<organism evidence="5 6">
    <name type="scientific">Rhododendron griersonianum</name>
    <dbReference type="NCBI Taxonomy" id="479676"/>
    <lineage>
        <taxon>Eukaryota</taxon>
        <taxon>Viridiplantae</taxon>
        <taxon>Streptophyta</taxon>
        <taxon>Embryophyta</taxon>
        <taxon>Tracheophyta</taxon>
        <taxon>Spermatophyta</taxon>
        <taxon>Magnoliopsida</taxon>
        <taxon>eudicotyledons</taxon>
        <taxon>Gunneridae</taxon>
        <taxon>Pentapetalae</taxon>
        <taxon>asterids</taxon>
        <taxon>Ericales</taxon>
        <taxon>Ericaceae</taxon>
        <taxon>Ericoideae</taxon>
        <taxon>Rhodoreae</taxon>
        <taxon>Rhododendron</taxon>
    </lineage>
</organism>
<dbReference type="InterPro" id="IPR050667">
    <property type="entry name" value="PPR-containing_protein"/>
</dbReference>
<proteinExistence type="inferred from homology"/>
<keyword evidence="4" id="KW-0812">Transmembrane</keyword>
<keyword evidence="4" id="KW-0472">Membrane</keyword>
<dbReference type="InterPro" id="IPR011990">
    <property type="entry name" value="TPR-like_helical_dom_sf"/>
</dbReference>
<reference evidence="5" key="1">
    <citation type="submission" date="2020-08" db="EMBL/GenBank/DDBJ databases">
        <title>Plant Genome Project.</title>
        <authorList>
            <person name="Zhang R.-G."/>
        </authorList>
    </citation>
    <scope>NUCLEOTIDE SEQUENCE</scope>
    <source>
        <strain evidence="5">WSP0</strain>
        <tissue evidence="5">Leaf</tissue>
    </source>
</reference>
<dbReference type="PANTHER" id="PTHR47939:SF13">
    <property type="entry name" value="OS03G0201400 PROTEIN"/>
    <property type="match status" value="1"/>
</dbReference>
<evidence type="ECO:0000256" key="2">
    <source>
        <dbReference type="ARBA" id="ARBA00022737"/>
    </source>
</evidence>
<dbReference type="Proteomes" id="UP000823749">
    <property type="component" value="Chromosome 10"/>
</dbReference>
<dbReference type="Gene3D" id="1.25.40.10">
    <property type="entry name" value="Tetratricopeptide repeat domain"/>
    <property type="match status" value="1"/>
</dbReference>
<accession>A0AAV6IJ00</accession>
<dbReference type="PROSITE" id="PS51375">
    <property type="entry name" value="PPR"/>
    <property type="match status" value="2"/>
</dbReference>
<comment type="caution">
    <text evidence="5">The sequence shown here is derived from an EMBL/GenBank/DDBJ whole genome shotgun (WGS) entry which is preliminary data.</text>
</comment>
<sequence>MNSPMIHFANQISQDLISASIEDLLRPAKRLWDEMFASGCGGNLKTYNILISKFSKTGQAEEAHMLFCHMLEKGLVPDAMTYTFLLEGLCKEKRVKDALEVFDKRYVMNSSTEMINPIFLGLFLLYILLTICFIMILAGHFHAASRLLCGIVSDVGQSDSHVILLKCLLEAAEIPVAIEHITSVGKNSASMLPPICNKLVAPISSLSKAEPLLQLLQAMQERCPTLKD</sequence>
<feature type="transmembrane region" description="Helical" evidence="4">
    <location>
        <begin position="118"/>
        <end position="138"/>
    </location>
</feature>
<keyword evidence="2" id="KW-0677">Repeat</keyword>
<evidence type="ECO:0000256" key="3">
    <source>
        <dbReference type="PROSITE-ProRule" id="PRU00708"/>
    </source>
</evidence>
<evidence type="ECO:0008006" key="7">
    <source>
        <dbReference type="Google" id="ProtNLM"/>
    </source>
</evidence>
<dbReference type="AlphaFoldDB" id="A0AAV6IJ00"/>
<name>A0AAV6IJ00_9ERIC</name>